<dbReference type="RefSeq" id="WP_052206113.1">
    <property type="nucleotide sequence ID" value="NZ_CP012342.1"/>
</dbReference>
<evidence type="ECO:0000313" key="3">
    <source>
        <dbReference type="EMBL" id="AKV59669.1"/>
    </source>
</evidence>
<dbReference type="KEGG" id="crie:AK829_11665"/>
<evidence type="ECO:0000313" key="4">
    <source>
        <dbReference type="Proteomes" id="UP000060016"/>
    </source>
</evidence>
<dbReference type="SUPFAM" id="SSF56601">
    <property type="entry name" value="beta-lactamase/transpeptidase-like"/>
    <property type="match status" value="1"/>
</dbReference>
<dbReference type="AlphaFoldDB" id="A0A0K1RE36"/>
<name>A0A0K1RE36_9CORY</name>
<dbReference type="Proteomes" id="UP000060016">
    <property type="component" value="Chromosome"/>
</dbReference>
<organism evidence="3 4">
    <name type="scientific">Corynebacterium riegelii</name>
    <dbReference type="NCBI Taxonomy" id="156976"/>
    <lineage>
        <taxon>Bacteria</taxon>
        <taxon>Bacillati</taxon>
        <taxon>Actinomycetota</taxon>
        <taxon>Actinomycetes</taxon>
        <taxon>Mycobacteriales</taxon>
        <taxon>Corynebacteriaceae</taxon>
        <taxon>Corynebacterium</taxon>
    </lineage>
</organism>
<dbReference type="PATRIC" id="fig|156976.3.peg.2358"/>
<dbReference type="InterPro" id="IPR000667">
    <property type="entry name" value="Peptidase_S13"/>
</dbReference>
<dbReference type="GO" id="GO:0004185">
    <property type="term" value="F:serine-type carboxypeptidase activity"/>
    <property type="evidence" value="ECO:0007669"/>
    <property type="project" value="InterPro"/>
</dbReference>
<accession>A0A0K1RE36</accession>
<dbReference type="Pfam" id="PF02113">
    <property type="entry name" value="Peptidase_S13"/>
    <property type="match status" value="2"/>
</dbReference>
<dbReference type="PANTHER" id="PTHR30023:SF0">
    <property type="entry name" value="PENICILLIN-SENSITIVE CARBOXYPEPTIDASE A"/>
    <property type="match status" value="1"/>
</dbReference>
<keyword evidence="4" id="KW-1185">Reference proteome</keyword>
<gene>
    <name evidence="3" type="ORF">AK829_11665</name>
</gene>
<protein>
    <submittedName>
        <fullName evidence="3">D-alanyl-D-alanine carboxypeptidase</fullName>
    </submittedName>
</protein>
<dbReference type="EMBL" id="CP012342">
    <property type="protein sequence ID" value="AKV59669.1"/>
    <property type="molecule type" value="Genomic_DNA"/>
</dbReference>
<reference evidence="3 4" key="1">
    <citation type="submission" date="2015-08" db="EMBL/GenBank/DDBJ databases">
        <authorList>
            <person name="Babu N.S."/>
            <person name="Beckwith C.J."/>
            <person name="Beseler K.G."/>
            <person name="Brison A."/>
            <person name="Carone J.V."/>
            <person name="Caskin T.P."/>
            <person name="Diamond M."/>
            <person name="Durham M.E."/>
            <person name="Foxe J.M."/>
            <person name="Go M."/>
            <person name="Henderson B.A."/>
            <person name="Jones I.B."/>
            <person name="McGettigan J.A."/>
            <person name="Micheletti S.J."/>
            <person name="Nasrallah M.E."/>
            <person name="Ortiz D."/>
            <person name="Piller C.R."/>
            <person name="Privatt S.R."/>
            <person name="Schneider S.L."/>
            <person name="Sharp S."/>
            <person name="Smith T.C."/>
            <person name="Stanton J.D."/>
            <person name="Ullery H.E."/>
            <person name="Wilson R.J."/>
            <person name="Serrano M.G."/>
            <person name="Buck G."/>
            <person name="Lee V."/>
            <person name="Wang Y."/>
            <person name="Carvalho R."/>
            <person name="Voegtly L."/>
            <person name="Shi R."/>
            <person name="Duckworth R."/>
            <person name="Johnson A."/>
            <person name="Loviza R."/>
            <person name="Walstead R."/>
            <person name="Shah Z."/>
            <person name="Kiflezghi M."/>
            <person name="Wade K."/>
            <person name="Ball S.L."/>
            <person name="Bradley K.W."/>
            <person name="Asai D.J."/>
            <person name="Bowman C.A."/>
            <person name="Russell D.A."/>
            <person name="Pope W.H."/>
            <person name="Jacobs-Sera D."/>
            <person name="Hendrix R.W."/>
            <person name="Hatfull G.F."/>
        </authorList>
    </citation>
    <scope>NUCLEOTIDE SEQUENCE [LARGE SCALE GENOMIC DNA]</scope>
    <source>
        <strain evidence="3 4">PUDD_83A45</strain>
    </source>
</reference>
<dbReference type="GO" id="GO:0006508">
    <property type="term" value="P:proteolysis"/>
    <property type="evidence" value="ECO:0007669"/>
    <property type="project" value="InterPro"/>
</dbReference>
<dbReference type="Gene3D" id="3.40.710.10">
    <property type="entry name" value="DD-peptidase/beta-lactamase superfamily"/>
    <property type="match status" value="2"/>
</dbReference>
<dbReference type="GO" id="GO:0000270">
    <property type="term" value="P:peptidoglycan metabolic process"/>
    <property type="evidence" value="ECO:0007669"/>
    <property type="project" value="TreeGrafter"/>
</dbReference>
<sequence length="418" mass="43860">MSKSSAQRIGTWVVSALALTAVGGVAGFGVAAHEQLSALEHAPAYELPAAHQPLTPATGAPIEQHLLADALTHAAQNPNLGQFHAHITDATTGNVVFEQMADVPLRPASTTKVLTAAAALYELGPNDTLTTTIYRDGDAVYIKATGDVWMGQEGVDEVASISSGARAVYVDTSQWAGLPEMMPGWDELDIDGGYVAPLQPLMLNGGRGLEHETGDVPRSHTPALDVAQAVADRVGATEVGVAPVPEGAQEVGAVESPTLVERMETMMKRSDNVYAEAIARELKEHTGKDPLTVLAERGFTTAGSVIEDGSGLSTLNLITPRLLDEILADAAMNTPLRPLLATLPVAAGEGTLIDRYGDLDGRGWVRAKTGTLDDTSGLAGTVTSVNGNVYTFAFLSNGSNILDARRAMDEMASILREY</sequence>
<evidence type="ECO:0000256" key="2">
    <source>
        <dbReference type="ARBA" id="ARBA00022801"/>
    </source>
</evidence>
<keyword evidence="3" id="KW-0645">Protease</keyword>
<dbReference type="PANTHER" id="PTHR30023">
    <property type="entry name" value="D-ALANYL-D-ALANINE CARBOXYPEPTIDASE"/>
    <property type="match status" value="1"/>
</dbReference>
<evidence type="ECO:0000256" key="1">
    <source>
        <dbReference type="ARBA" id="ARBA00006096"/>
    </source>
</evidence>
<dbReference type="InterPro" id="IPR012338">
    <property type="entry name" value="Beta-lactam/transpept-like"/>
</dbReference>
<proteinExistence type="inferred from homology"/>
<keyword evidence="2" id="KW-0378">Hydrolase</keyword>
<comment type="similarity">
    <text evidence="1">Belongs to the peptidase S13 family.</text>
</comment>
<keyword evidence="3" id="KW-0121">Carboxypeptidase</keyword>
<dbReference type="PRINTS" id="PR00922">
    <property type="entry name" value="DADACBPTASE3"/>
</dbReference>
<dbReference type="NCBIfam" id="TIGR00666">
    <property type="entry name" value="PBP4"/>
    <property type="match status" value="1"/>
</dbReference>
<dbReference type="STRING" id="156976.AK829_11665"/>